<dbReference type="SUPFAM" id="SSF49879">
    <property type="entry name" value="SMAD/FHA domain"/>
    <property type="match status" value="1"/>
</dbReference>
<organism evidence="2 3">
    <name type="scientific">Fundulus heteroclitus</name>
    <name type="common">Killifish</name>
    <name type="synonym">Mummichog</name>
    <dbReference type="NCBI Taxonomy" id="8078"/>
    <lineage>
        <taxon>Eukaryota</taxon>
        <taxon>Metazoa</taxon>
        <taxon>Chordata</taxon>
        <taxon>Craniata</taxon>
        <taxon>Vertebrata</taxon>
        <taxon>Euteleostomi</taxon>
        <taxon>Actinopterygii</taxon>
        <taxon>Neopterygii</taxon>
        <taxon>Teleostei</taxon>
        <taxon>Neoteleostei</taxon>
        <taxon>Acanthomorphata</taxon>
        <taxon>Ovalentaria</taxon>
        <taxon>Atherinomorphae</taxon>
        <taxon>Cyprinodontiformes</taxon>
        <taxon>Fundulidae</taxon>
        <taxon>Fundulus</taxon>
    </lineage>
</organism>
<dbReference type="GO" id="GO:0005634">
    <property type="term" value="C:nucleus"/>
    <property type="evidence" value="ECO:0007669"/>
    <property type="project" value="TreeGrafter"/>
</dbReference>
<evidence type="ECO:0000259" key="1">
    <source>
        <dbReference type="PROSITE" id="PS50006"/>
    </source>
</evidence>
<dbReference type="PANTHER" id="PTHR16079">
    <property type="entry name" value="UBIQUITIN LIGASE PROTEIN CHFR"/>
    <property type="match status" value="1"/>
</dbReference>
<dbReference type="CDD" id="cd22672">
    <property type="entry name" value="FHA_CHFR"/>
    <property type="match status" value="1"/>
</dbReference>
<dbReference type="InterPro" id="IPR000253">
    <property type="entry name" value="FHA_dom"/>
</dbReference>
<protein>
    <submittedName>
        <fullName evidence="2">Checkpoint with forkhead and ring finger domains, E3 ubiquitin protein ligase</fullName>
    </submittedName>
</protein>
<dbReference type="GO" id="GO:0006511">
    <property type="term" value="P:ubiquitin-dependent protein catabolic process"/>
    <property type="evidence" value="ECO:0007669"/>
    <property type="project" value="TreeGrafter"/>
</dbReference>
<dbReference type="PROSITE" id="PS50006">
    <property type="entry name" value="FHA_DOMAIN"/>
    <property type="match status" value="1"/>
</dbReference>
<reference evidence="2" key="2">
    <citation type="submission" date="2025-09" db="UniProtKB">
        <authorList>
            <consortium name="Ensembl"/>
        </authorList>
    </citation>
    <scope>IDENTIFICATION</scope>
</reference>
<dbReference type="GO" id="GO:0004842">
    <property type="term" value="F:ubiquitin-protein transferase activity"/>
    <property type="evidence" value="ECO:0007669"/>
    <property type="project" value="TreeGrafter"/>
</dbReference>
<keyword evidence="3" id="KW-1185">Reference proteome</keyword>
<name>A0A3Q2U5T1_FUNHE</name>
<dbReference type="SMART" id="SM00240">
    <property type="entry name" value="FHA"/>
    <property type="match status" value="1"/>
</dbReference>
<evidence type="ECO:0000313" key="2">
    <source>
        <dbReference type="Ensembl" id="ENSFHEP00000025190.1"/>
    </source>
</evidence>
<proteinExistence type="predicted"/>
<reference evidence="2" key="1">
    <citation type="submission" date="2025-08" db="UniProtKB">
        <authorList>
            <consortium name="Ensembl"/>
        </authorList>
    </citation>
    <scope>IDENTIFICATION</scope>
</reference>
<dbReference type="GeneTree" id="ENSGT00400000022306"/>
<dbReference type="AlphaFoldDB" id="A0A3Q2U5T1"/>
<dbReference type="GO" id="GO:0016567">
    <property type="term" value="P:protein ubiquitination"/>
    <property type="evidence" value="ECO:0007669"/>
    <property type="project" value="TreeGrafter"/>
</dbReference>
<dbReference type="Gene3D" id="2.60.200.20">
    <property type="match status" value="1"/>
</dbReference>
<dbReference type="InterPro" id="IPR052256">
    <property type="entry name" value="E3_ubiquitin-ligase_CHFR"/>
</dbReference>
<dbReference type="FunFam" id="2.60.200.20:FF:000022">
    <property type="entry name" value="E3 ubiquitin-protein ligase CHFR isoform X2"/>
    <property type="match status" value="1"/>
</dbReference>
<dbReference type="Proteomes" id="UP000265000">
    <property type="component" value="Unplaced"/>
</dbReference>
<dbReference type="PANTHER" id="PTHR16079:SF4">
    <property type="entry name" value="E3 UBIQUITIN-PROTEIN LIGASE CHFR"/>
    <property type="match status" value="1"/>
</dbReference>
<dbReference type="Ensembl" id="ENSFHET00000005867.1">
    <property type="protein sequence ID" value="ENSFHEP00000025190.1"/>
    <property type="gene ID" value="ENSFHEG00000007241.1"/>
</dbReference>
<sequence length="200" mass="22838">MSGSAPCFMASPEHEEEKLCNHKLLGQLAERLMAKDGHWDMEICSSGRPWGKLVKVDSSETILLFRKECTVGRKKGCYLSFPANKLVSGEHCKIVKDDHSGQVWLEDTSTNGTVINLSKVVKRQTYQLQHGDVIYFVYRKSEPEHSKTFRPFIHMHLYKSLMGRTHSTSCCNSIDIAYVYHSLKMEEAISGDGYRKYLNN</sequence>
<dbReference type="Pfam" id="PF00498">
    <property type="entry name" value="FHA"/>
    <property type="match status" value="1"/>
</dbReference>
<accession>A0A3Q2U5T1</accession>
<dbReference type="InterPro" id="IPR008984">
    <property type="entry name" value="SMAD_FHA_dom_sf"/>
</dbReference>
<feature type="domain" description="FHA" evidence="1">
    <location>
        <begin position="69"/>
        <end position="120"/>
    </location>
</feature>
<evidence type="ECO:0000313" key="3">
    <source>
        <dbReference type="Proteomes" id="UP000265000"/>
    </source>
</evidence>